<dbReference type="InterPro" id="IPR044106">
    <property type="entry name" value="PX_Snx41/Atg20"/>
</dbReference>
<keyword evidence="8" id="KW-0472">Membrane</keyword>
<reference evidence="12" key="1">
    <citation type="journal article" date="2022" name="IScience">
        <title>Evolution of zygomycete secretomes and the origins of terrestrial fungal ecologies.</title>
        <authorList>
            <person name="Chang Y."/>
            <person name="Wang Y."/>
            <person name="Mondo S."/>
            <person name="Ahrendt S."/>
            <person name="Andreopoulos W."/>
            <person name="Barry K."/>
            <person name="Beard J."/>
            <person name="Benny G.L."/>
            <person name="Blankenship S."/>
            <person name="Bonito G."/>
            <person name="Cuomo C."/>
            <person name="Desiro A."/>
            <person name="Gervers K.A."/>
            <person name="Hundley H."/>
            <person name="Kuo A."/>
            <person name="LaButti K."/>
            <person name="Lang B.F."/>
            <person name="Lipzen A."/>
            <person name="O'Donnell K."/>
            <person name="Pangilinan J."/>
            <person name="Reynolds N."/>
            <person name="Sandor L."/>
            <person name="Smith M.E."/>
            <person name="Tsang A."/>
            <person name="Grigoriev I.V."/>
            <person name="Stajich J.E."/>
            <person name="Spatafora J.W."/>
        </authorList>
    </citation>
    <scope>NUCLEOTIDE SEQUENCE</scope>
    <source>
        <strain evidence="12">RSA 2281</strain>
    </source>
</reference>
<dbReference type="GO" id="GO:0006914">
    <property type="term" value="P:autophagy"/>
    <property type="evidence" value="ECO:0007669"/>
    <property type="project" value="UniProtKB-KW"/>
</dbReference>
<gene>
    <name evidence="12" type="ORF">BDA99DRAFT_516806</name>
</gene>
<dbReference type="Pfam" id="PF09325">
    <property type="entry name" value="Vps5"/>
    <property type="match status" value="1"/>
</dbReference>
<dbReference type="InterPro" id="IPR001683">
    <property type="entry name" value="PX_dom"/>
</dbReference>
<dbReference type="GO" id="GO:0042147">
    <property type="term" value="P:retrograde transport, endosome to Golgi"/>
    <property type="evidence" value="ECO:0007669"/>
    <property type="project" value="InterPro"/>
</dbReference>
<dbReference type="GO" id="GO:0005829">
    <property type="term" value="C:cytosol"/>
    <property type="evidence" value="ECO:0007669"/>
    <property type="project" value="GOC"/>
</dbReference>
<evidence type="ECO:0000259" key="11">
    <source>
        <dbReference type="PROSITE" id="PS50195"/>
    </source>
</evidence>
<keyword evidence="9" id="KW-0175">Coiled coil</keyword>
<evidence type="ECO:0000256" key="5">
    <source>
        <dbReference type="ARBA" id="ARBA00022927"/>
    </source>
</evidence>
<evidence type="ECO:0000256" key="3">
    <source>
        <dbReference type="ARBA" id="ARBA00022448"/>
    </source>
</evidence>
<organism evidence="12 13">
    <name type="scientific">Phascolomyces articulosus</name>
    <dbReference type="NCBI Taxonomy" id="60185"/>
    <lineage>
        <taxon>Eukaryota</taxon>
        <taxon>Fungi</taxon>
        <taxon>Fungi incertae sedis</taxon>
        <taxon>Mucoromycota</taxon>
        <taxon>Mucoromycotina</taxon>
        <taxon>Mucoromycetes</taxon>
        <taxon>Mucorales</taxon>
        <taxon>Lichtheimiaceae</taxon>
        <taxon>Phascolomyces</taxon>
    </lineage>
</organism>
<dbReference type="InterPro" id="IPR027267">
    <property type="entry name" value="AH/BAR_dom_sf"/>
</dbReference>
<dbReference type="SMART" id="SM00312">
    <property type="entry name" value="PX"/>
    <property type="match status" value="1"/>
</dbReference>
<dbReference type="GO" id="GO:0010008">
    <property type="term" value="C:endosome membrane"/>
    <property type="evidence" value="ECO:0007669"/>
    <property type="project" value="UniProtKB-SubCell"/>
</dbReference>
<feature type="coiled-coil region" evidence="9">
    <location>
        <begin position="452"/>
        <end position="497"/>
    </location>
</feature>
<dbReference type="SUPFAM" id="SSF64268">
    <property type="entry name" value="PX domain"/>
    <property type="match status" value="1"/>
</dbReference>
<dbReference type="Gene3D" id="3.30.1520.10">
    <property type="entry name" value="Phox-like domain"/>
    <property type="match status" value="1"/>
</dbReference>
<dbReference type="Pfam" id="PF00787">
    <property type="entry name" value="PX"/>
    <property type="match status" value="1"/>
</dbReference>
<feature type="region of interest" description="Disordered" evidence="10">
    <location>
        <begin position="393"/>
        <end position="422"/>
    </location>
</feature>
<dbReference type="Proteomes" id="UP001209540">
    <property type="component" value="Unassembled WGS sequence"/>
</dbReference>
<evidence type="ECO:0000256" key="10">
    <source>
        <dbReference type="SAM" id="MobiDB-lite"/>
    </source>
</evidence>
<reference evidence="12" key="2">
    <citation type="submission" date="2023-02" db="EMBL/GenBank/DDBJ databases">
        <authorList>
            <consortium name="DOE Joint Genome Institute"/>
            <person name="Mondo S.J."/>
            <person name="Chang Y."/>
            <person name="Wang Y."/>
            <person name="Ahrendt S."/>
            <person name="Andreopoulos W."/>
            <person name="Barry K."/>
            <person name="Beard J."/>
            <person name="Benny G.L."/>
            <person name="Blankenship S."/>
            <person name="Bonito G."/>
            <person name="Cuomo C."/>
            <person name="Desiro A."/>
            <person name="Gervers K.A."/>
            <person name="Hundley H."/>
            <person name="Kuo A."/>
            <person name="LaButti K."/>
            <person name="Lang B.F."/>
            <person name="Lipzen A."/>
            <person name="O'Donnell K."/>
            <person name="Pangilinan J."/>
            <person name="Reynolds N."/>
            <person name="Sandor L."/>
            <person name="Smith M.W."/>
            <person name="Tsang A."/>
            <person name="Grigoriev I.V."/>
            <person name="Stajich J.E."/>
            <person name="Spatafora J.W."/>
        </authorList>
    </citation>
    <scope>NUCLEOTIDE SEQUENCE</scope>
    <source>
        <strain evidence="12">RSA 2281</strain>
    </source>
</reference>
<evidence type="ECO:0000256" key="7">
    <source>
        <dbReference type="ARBA" id="ARBA00023121"/>
    </source>
</evidence>
<keyword evidence="13" id="KW-1185">Reference proteome</keyword>
<accession>A0AAD5K569</accession>
<dbReference type="InterPro" id="IPR036871">
    <property type="entry name" value="PX_dom_sf"/>
</dbReference>
<evidence type="ECO:0000256" key="1">
    <source>
        <dbReference type="ARBA" id="ARBA00004481"/>
    </source>
</evidence>
<sequence length="536" mass="61631">MLLLRLPKLNYFSLFSSSTTIMLTQPCQCATDLALEQHGAQIRIIDAQKQMSDKSNTSAFIVYTIRFQDKETKRRYSDFDSFRNGLAKLYPDVLVPPIPEKHSLTDYAHVPNRNKDNQAMVDKRKRMLQRFLIRLASHPRLCHEHVFHRFLDSGVPWAEVLNSPPLSILDNEDGSFLLPSSTSTHILKDPDLKFTESETIAEKHAEFASSPLDRSQRRLMRRLGDLANDYAELGTAYKMLGKNENEDVAPGVEKIGSAADTTYSKTQHLVHELEVDFAEHMQEYAQYTRIAKQVLRQRHLKHAQLELIGSTLQSKKSLLRNLLQTEDKALQLEADMNYLSPSPPSHKATSTVTQQHQQQRQHRKTTDMDSEDEQEDVEDDFDTRSIEDGFAAIDATHIPKDSSDETSNTYPTNASASAIRASRDRYRKWSSPRKLLNAMSYTIQGMMDVDPEATRRNQIAKLRENVAQLENAQSKARQDLKEMSENIQQELDMFEKQRTHELRAMMIAYAKIHIKYCEESVASWKDARRYVDTIQP</sequence>
<dbReference type="PANTHER" id="PTHR46979:SF2">
    <property type="entry name" value="SORTING NEXIN-41"/>
    <property type="match status" value="1"/>
</dbReference>
<dbReference type="InterPro" id="IPR051079">
    <property type="entry name" value="Sorting_Nexin_Autophagy"/>
</dbReference>
<keyword evidence="7" id="KW-0446">Lipid-binding</keyword>
<dbReference type="PANTHER" id="PTHR46979">
    <property type="entry name" value="SORTING NEXIN-41"/>
    <property type="match status" value="1"/>
</dbReference>
<evidence type="ECO:0000256" key="4">
    <source>
        <dbReference type="ARBA" id="ARBA00022753"/>
    </source>
</evidence>
<evidence type="ECO:0000256" key="6">
    <source>
        <dbReference type="ARBA" id="ARBA00023006"/>
    </source>
</evidence>
<evidence type="ECO:0000313" key="12">
    <source>
        <dbReference type="EMBL" id="KAI9256575.1"/>
    </source>
</evidence>
<dbReference type="Gene3D" id="1.20.1270.60">
    <property type="entry name" value="Arfaptin homology (AH) domain/BAR domain"/>
    <property type="match status" value="2"/>
</dbReference>
<evidence type="ECO:0000313" key="13">
    <source>
        <dbReference type="Proteomes" id="UP001209540"/>
    </source>
</evidence>
<evidence type="ECO:0000256" key="8">
    <source>
        <dbReference type="ARBA" id="ARBA00023136"/>
    </source>
</evidence>
<comment type="subcellular location">
    <subcellularLocation>
        <location evidence="1">Endosome membrane</location>
        <topology evidence="1">Peripheral membrane protein</topology>
    </subcellularLocation>
</comment>
<dbReference type="InterPro" id="IPR015404">
    <property type="entry name" value="Vps5_C"/>
</dbReference>
<keyword evidence="4" id="KW-0967">Endosome</keyword>
<feature type="domain" description="PX" evidence="11">
    <location>
        <begin position="39"/>
        <end position="158"/>
    </location>
</feature>
<feature type="compositionally biased region" description="Acidic residues" evidence="10">
    <location>
        <begin position="368"/>
        <end position="380"/>
    </location>
</feature>
<dbReference type="AlphaFoldDB" id="A0AAD5K569"/>
<dbReference type="PROSITE" id="PS50195">
    <property type="entry name" value="PX"/>
    <property type="match status" value="1"/>
</dbReference>
<comment type="similarity">
    <text evidence="2">Belongs to the sorting nexin family.</text>
</comment>
<name>A0AAD5K569_9FUNG</name>
<protein>
    <recommendedName>
        <fullName evidence="11">PX domain-containing protein</fullName>
    </recommendedName>
</protein>
<keyword evidence="5" id="KW-0653">Protein transport</keyword>
<dbReference type="EMBL" id="JAIXMP010000021">
    <property type="protein sequence ID" value="KAI9256575.1"/>
    <property type="molecule type" value="Genomic_DNA"/>
</dbReference>
<evidence type="ECO:0000256" key="2">
    <source>
        <dbReference type="ARBA" id="ARBA00010883"/>
    </source>
</evidence>
<dbReference type="GO" id="GO:0035091">
    <property type="term" value="F:phosphatidylinositol binding"/>
    <property type="evidence" value="ECO:0007669"/>
    <property type="project" value="InterPro"/>
</dbReference>
<comment type="caution">
    <text evidence="12">The sequence shown here is derived from an EMBL/GenBank/DDBJ whole genome shotgun (WGS) entry which is preliminary data.</text>
</comment>
<dbReference type="GO" id="GO:0015031">
    <property type="term" value="P:protein transport"/>
    <property type="evidence" value="ECO:0007669"/>
    <property type="project" value="UniProtKB-KW"/>
</dbReference>
<dbReference type="CDD" id="cd06867">
    <property type="entry name" value="PX_SNX41_42"/>
    <property type="match status" value="1"/>
</dbReference>
<evidence type="ECO:0000256" key="9">
    <source>
        <dbReference type="SAM" id="Coils"/>
    </source>
</evidence>
<keyword evidence="3" id="KW-0813">Transport</keyword>
<keyword evidence="6" id="KW-0072">Autophagy</keyword>
<feature type="region of interest" description="Disordered" evidence="10">
    <location>
        <begin position="337"/>
        <end position="380"/>
    </location>
</feature>
<proteinExistence type="inferred from homology"/>